<dbReference type="Proteomes" id="UP001500689">
    <property type="component" value="Unassembled WGS sequence"/>
</dbReference>
<dbReference type="EMBL" id="BAAAZN010000001">
    <property type="protein sequence ID" value="GAA3528723.1"/>
    <property type="molecule type" value="Genomic_DNA"/>
</dbReference>
<gene>
    <name evidence="1" type="ORF">GCM10022222_09710</name>
</gene>
<protein>
    <submittedName>
        <fullName evidence="1">Uncharacterized protein</fullName>
    </submittedName>
</protein>
<evidence type="ECO:0000313" key="2">
    <source>
        <dbReference type="Proteomes" id="UP001500689"/>
    </source>
</evidence>
<accession>A0ABP6V7E0</accession>
<keyword evidence="2" id="KW-1185">Reference proteome</keyword>
<reference evidence="2" key="1">
    <citation type="journal article" date="2019" name="Int. J. Syst. Evol. Microbiol.">
        <title>The Global Catalogue of Microorganisms (GCM) 10K type strain sequencing project: providing services to taxonomists for standard genome sequencing and annotation.</title>
        <authorList>
            <consortium name="The Broad Institute Genomics Platform"/>
            <consortium name="The Broad Institute Genome Sequencing Center for Infectious Disease"/>
            <person name="Wu L."/>
            <person name="Ma J."/>
        </authorList>
    </citation>
    <scope>NUCLEOTIDE SEQUENCE [LARGE SCALE GENOMIC DNA]</scope>
    <source>
        <strain evidence="2">JCM 16898</strain>
    </source>
</reference>
<name>A0ABP6V7E0_9PSEU</name>
<organism evidence="1 2">
    <name type="scientific">Amycolatopsis ultiminotia</name>
    <dbReference type="NCBI Taxonomy" id="543629"/>
    <lineage>
        <taxon>Bacteria</taxon>
        <taxon>Bacillati</taxon>
        <taxon>Actinomycetota</taxon>
        <taxon>Actinomycetes</taxon>
        <taxon>Pseudonocardiales</taxon>
        <taxon>Pseudonocardiaceae</taxon>
        <taxon>Amycolatopsis</taxon>
    </lineage>
</organism>
<sequence length="59" mass="6802">MVINGHHEPNQLPANAYWDVVLALDLHRFLILPGRYARHSEPAKQRDHLATLPGAWAWH</sequence>
<comment type="caution">
    <text evidence="1">The sequence shown here is derived from an EMBL/GenBank/DDBJ whole genome shotgun (WGS) entry which is preliminary data.</text>
</comment>
<evidence type="ECO:0000313" key="1">
    <source>
        <dbReference type="EMBL" id="GAA3528723.1"/>
    </source>
</evidence>
<proteinExistence type="predicted"/>